<evidence type="ECO:0000313" key="3">
    <source>
        <dbReference type="EMBL" id="KAF6141070.1"/>
    </source>
</evidence>
<evidence type="ECO:0000256" key="1">
    <source>
        <dbReference type="ARBA" id="ARBA00022723"/>
    </source>
</evidence>
<keyword evidence="1" id="KW-0479">Metal-binding</keyword>
<feature type="chain" id="PRO_5029834045" evidence="2">
    <location>
        <begin position="27"/>
        <end position="109"/>
    </location>
</feature>
<feature type="signal peptide" evidence="2">
    <location>
        <begin position="1"/>
        <end position="26"/>
    </location>
</feature>
<dbReference type="OrthoDB" id="432719at2759"/>
<gene>
    <name evidence="3" type="ORF">GIB67_006515</name>
</gene>
<dbReference type="PANTHER" id="PTHR46594">
    <property type="entry name" value="P-TYPE CATION-TRANSPORTING ATPASE"/>
    <property type="match status" value="1"/>
</dbReference>
<name>A0A7J7LEV3_9MAGN</name>
<dbReference type="EMBL" id="JACGCM010002332">
    <property type="protein sequence ID" value="KAF6141070.1"/>
    <property type="molecule type" value="Genomic_DNA"/>
</dbReference>
<evidence type="ECO:0000313" key="4">
    <source>
        <dbReference type="Proteomes" id="UP000541444"/>
    </source>
</evidence>
<dbReference type="Gene3D" id="1.20.1110.10">
    <property type="entry name" value="Calcium-transporting ATPase, transmembrane domain"/>
    <property type="match status" value="1"/>
</dbReference>
<reference evidence="3 4" key="1">
    <citation type="journal article" date="2020" name="IScience">
        <title>Genome Sequencing of the Endangered Kingdonia uniflora (Circaeasteraceae, Ranunculales) Reveals Potential Mechanisms of Evolutionary Specialization.</title>
        <authorList>
            <person name="Sun Y."/>
            <person name="Deng T."/>
            <person name="Zhang A."/>
            <person name="Moore M.J."/>
            <person name="Landis J.B."/>
            <person name="Lin N."/>
            <person name="Zhang H."/>
            <person name="Zhang X."/>
            <person name="Huang J."/>
            <person name="Zhang X."/>
            <person name="Sun H."/>
            <person name="Wang H."/>
        </authorList>
    </citation>
    <scope>NUCLEOTIDE SEQUENCE [LARGE SCALE GENOMIC DNA]</scope>
    <source>
        <strain evidence="3">TB1705</strain>
        <tissue evidence="3">Leaf</tissue>
    </source>
</reference>
<protein>
    <submittedName>
        <fullName evidence="3">Uncharacterized protein</fullName>
    </submittedName>
</protein>
<comment type="caution">
    <text evidence="3">The sequence shown here is derived from an EMBL/GenBank/DDBJ whole genome shotgun (WGS) entry which is preliminary data.</text>
</comment>
<dbReference type="GO" id="GO:0046872">
    <property type="term" value="F:metal ion binding"/>
    <property type="evidence" value="ECO:0007669"/>
    <property type="project" value="UniProtKB-KW"/>
</dbReference>
<keyword evidence="2" id="KW-0732">Signal</keyword>
<sequence>MDSFQLALQFGISVMVIACPCALGLATPTAVMAGIGVGTSQGVLIKGGHALESAHKVNCIVFDKGTLTIGKPLVVDTKLFHNMVLHDFYELVAATEVNSEQRTPSRKGR</sequence>
<organism evidence="3 4">
    <name type="scientific">Kingdonia uniflora</name>
    <dbReference type="NCBI Taxonomy" id="39325"/>
    <lineage>
        <taxon>Eukaryota</taxon>
        <taxon>Viridiplantae</taxon>
        <taxon>Streptophyta</taxon>
        <taxon>Embryophyta</taxon>
        <taxon>Tracheophyta</taxon>
        <taxon>Spermatophyta</taxon>
        <taxon>Magnoliopsida</taxon>
        <taxon>Ranunculales</taxon>
        <taxon>Circaeasteraceae</taxon>
        <taxon>Kingdonia</taxon>
    </lineage>
</organism>
<dbReference type="AlphaFoldDB" id="A0A7J7LEV3"/>
<evidence type="ECO:0000256" key="2">
    <source>
        <dbReference type="SAM" id="SignalP"/>
    </source>
</evidence>
<dbReference type="PANTHER" id="PTHR46594:SF4">
    <property type="entry name" value="P-TYPE CATION-TRANSPORTING ATPASE"/>
    <property type="match status" value="1"/>
</dbReference>
<proteinExistence type="predicted"/>
<dbReference type="Proteomes" id="UP000541444">
    <property type="component" value="Unassembled WGS sequence"/>
</dbReference>
<keyword evidence="4" id="KW-1185">Reference proteome</keyword>
<accession>A0A7J7LEV3</accession>